<proteinExistence type="predicted"/>
<protein>
    <submittedName>
        <fullName evidence="1">Uncharacterized protein</fullName>
    </submittedName>
</protein>
<name>A0A383EJG3_9ZZZZ</name>
<gene>
    <name evidence="1" type="ORF">METZ01_LOCUS509249</name>
</gene>
<reference evidence="1" key="1">
    <citation type="submission" date="2018-05" db="EMBL/GenBank/DDBJ databases">
        <authorList>
            <person name="Lanie J.A."/>
            <person name="Ng W.-L."/>
            <person name="Kazmierczak K.M."/>
            <person name="Andrzejewski T.M."/>
            <person name="Davidsen T.M."/>
            <person name="Wayne K.J."/>
            <person name="Tettelin H."/>
            <person name="Glass J.I."/>
            <person name="Rusch D."/>
            <person name="Podicherti R."/>
            <person name="Tsui H.-C.T."/>
            <person name="Winkler M.E."/>
        </authorList>
    </citation>
    <scope>NUCLEOTIDE SEQUENCE</scope>
</reference>
<feature type="non-terminal residue" evidence="1">
    <location>
        <position position="84"/>
    </location>
</feature>
<sequence length="84" mass="9043">MLRGCIDPNACNYDSAAKFDDASCEYPEDNYNCDGNCIATGDNLDENGLDCSGGCGGADDSCLSIYDLIIPDHYNIISIYPNPF</sequence>
<organism evidence="1">
    <name type="scientific">marine metagenome</name>
    <dbReference type="NCBI Taxonomy" id="408172"/>
    <lineage>
        <taxon>unclassified sequences</taxon>
        <taxon>metagenomes</taxon>
        <taxon>ecological metagenomes</taxon>
    </lineage>
</organism>
<evidence type="ECO:0000313" key="1">
    <source>
        <dbReference type="EMBL" id="SVE56395.1"/>
    </source>
</evidence>
<dbReference type="EMBL" id="UINC01226068">
    <property type="protein sequence ID" value="SVE56395.1"/>
    <property type="molecule type" value="Genomic_DNA"/>
</dbReference>
<dbReference type="AlphaFoldDB" id="A0A383EJG3"/>
<accession>A0A383EJG3</accession>